<accession>A0A383VKZ8</accession>
<gene>
    <name evidence="6" type="ORF">BQ4739_LOCUS6315</name>
</gene>
<dbReference type="SUPFAM" id="SSF101112">
    <property type="entry name" value="Oxygen-evolving enhancer protein 3"/>
    <property type="match status" value="1"/>
</dbReference>
<feature type="domain" description="PPIase cyclophilin-type" evidence="5">
    <location>
        <begin position="245"/>
        <end position="418"/>
    </location>
</feature>
<evidence type="ECO:0000256" key="3">
    <source>
        <dbReference type="ARBA" id="ARBA00023110"/>
    </source>
</evidence>
<dbReference type="SUPFAM" id="SSF50891">
    <property type="entry name" value="Cyclophilin-like"/>
    <property type="match status" value="1"/>
</dbReference>
<dbReference type="Pfam" id="PF21329">
    <property type="entry name" value="CYP38_PsbQ-like"/>
    <property type="match status" value="1"/>
</dbReference>
<dbReference type="PANTHER" id="PTHR43246">
    <property type="entry name" value="PEPTIDYL-PROLYL CIS-TRANS ISOMERASE CYP38, CHLOROPLASTIC"/>
    <property type="match status" value="1"/>
</dbReference>
<evidence type="ECO:0000256" key="4">
    <source>
        <dbReference type="ARBA" id="ARBA00023235"/>
    </source>
</evidence>
<dbReference type="InterPro" id="IPR029000">
    <property type="entry name" value="Cyclophilin-like_dom_sf"/>
</dbReference>
<dbReference type="InterPro" id="IPR048563">
    <property type="entry name" value="CYP38_PsbQ-like"/>
</dbReference>
<dbReference type="PROSITE" id="PS50072">
    <property type="entry name" value="CSA_PPIASE_2"/>
    <property type="match status" value="1"/>
</dbReference>
<keyword evidence="2" id="KW-0793">Thylakoid</keyword>
<dbReference type="EMBL" id="FNXT01000665">
    <property type="protein sequence ID" value="SZX65851.1"/>
    <property type="molecule type" value="Genomic_DNA"/>
</dbReference>
<evidence type="ECO:0000313" key="7">
    <source>
        <dbReference type="Proteomes" id="UP000256970"/>
    </source>
</evidence>
<dbReference type="Proteomes" id="UP000256970">
    <property type="component" value="Unassembled WGS sequence"/>
</dbReference>
<name>A0A383VKZ8_TETOB</name>
<protein>
    <recommendedName>
        <fullName evidence="1">peptidylprolyl isomerase</fullName>
        <ecNumber evidence="1">5.2.1.8</ecNumber>
    </recommendedName>
</protein>
<dbReference type="AlphaFoldDB" id="A0A383VKZ8"/>
<dbReference type="InterPro" id="IPR002130">
    <property type="entry name" value="Cyclophilin-type_PPIase_dom"/>
</dbReference>
<keyword evidence="7" id="KW-1185">Reference proteome</keyword>
<evidence type="ECO:0000256" key="2">
    <source>
        <dbReference type="ARBA" id="ARBA00023078"/>
    </source>
</evidence>
<dbReference type="Pfam" id="PF00160">
    <property type="entry name" value="Pro_isomerase"/>
    <property type="match status" value="1"/>
</dbReference>
<dbReference type="InterPro" id="IPR044665">
    <property type="entry name" value="E_coli_cyclophilin_A-like"/>
</dbReference>
<evidence type="ECO:0000256" key="1">
    <source>
        <dbReference type="ARBA" id="ARBA00013194"/>
    </source>
</evidence>
<proteinExistence type="predicted"/>
<dbReference type="EC" id="5.2.1.8" evidence="1"/>
<dbReference type="CDD" id="cd01924">
    <property type="entry name" value="cyclophilin_TLP40_like"/>
    <property type="match status" value="1"/>
</dbReference>
<keyword evidence="3" id="KW-0697">Rotamase</keyword>
<dbReference type="Gene3D" id="1.20.120.290">
    <property type="entry name" value="Oxygen-evolving enhancer protein 3 (PsbQ), four-helix up-down bundle"/>
    <property type="match status" value="1"/>
</dbReference>
<reference evidence="6 7" key="1">
    <citation type="submission" date="2016-10" db="EMBL/GenBank/DDBJ databases">
        <authorList>
            <person name="Cai Z."/>
        </authorList>
    </citation>
    <scope>NUCLEOTIDE SEQUENCE [LARGE SCALE GENOMIC DNA]</scope>
</reference>
<keyword evidence="4" id="KW-0413">Isomerase</keyword>
<dbReference type="InterPro" id="IPR023222">
    <property type="entry name" value="PsbQ-like_dom_sf"/>
</dbReference>
<evidence type="ECO:0000259" key="5">
    <source>
        <dbReference type="PROSITE" id="PS50072"/>
    </source>
</evidence>
<sequence>MALQSRVTSCFTPARSQTKCAFKPATGRRAAVLCQAKAGGDQQEPNFLQKCAITLLAAATTALPLTIAPVLPTPPAHALLTAGDPIKNASAILRYALPINNKPIRQVQRDLELIAEALRIPGSKSLGPVSKAVRTATGIVTNQRNAILADIAPAKKDEGAALLDKLSAQLGEFQAIIDAKDKQAVPIKQRECLETVGAIEEAMVKGFPFEVPKEYANRPLLKGRATLEMLVSLSETPEGPRDAILTLVLDGYNAPVSAGQFVDLVSRKFYDNMEIQRADGFVVQTGQPSNKEEGFVDPATGEVRRVPMEIKVVGDKEPVYEINLEDLGRFNEQPVLPFNAYGTLAWARAEFDNNSASSQIFFLLKESELTPSGANLLDGRYAVFGYAVNGQDNLGLMKVGDKIKYIKVLDGMQNMVNL</sequence>
<organism evidence="6 7">
    <name type="scientific">Tetradesmus obliquus</name>
    <name type="common">Green alga</name>
    <name type="synonym">Acutodesmus obliquus</name>
    <dbReference type="NCBI Taxonomy" id="3088"/>
    <lineage>
        <taxon>Eukaryota</taxon>
        <taxon>Viridiplantae</taxon>
        <taxon>Chlorophyta</taxon>
        <taxon>core chlorophytes</taxon>
        <taxon>Chlorophyceae</taxon>
        <taxon>CS clade</taxon>
        <taxon>Sphaeropleales</taxon>
        <taxon>Scenedesmaceae</taxon>
        <taxon>Tetradesmus</taxon>
    </lineage>
</organism>
<dbReference type="Gene3D" id="2.40.100.10">
    <property type="entry name" value="Cyclophilin-like"/>
    <property type="match status" value="1"/>
</dbReference>
<dbReference type="STRING" id="3088.A0A383VKZ8"/>
<dbReference type="GO" id="GO:0003755">
    <property type="term" value="F:peptidyl-prolyl cis-trans isomerase activity"/>
    <property type="evidence" value="ECO:0007669"/>
    <property type="project" value="UniProtKB-KW"/>
</dbReference>
<evidence type="ECO:0000313" key="6">
    <source>
        <dbReference type="EMBL" id="SZX65851.1"/>
    </source>
</evidence>